<dbReference type="FunFam" id="1.10.340.70:FF:000001">
    <property type="entry name" value="Retrovirus-related Pol polyprotein from transposon gypsy-like Protein"/>
    <property type="match status" value="1"/>
</dbReference>
<evidence type="ECO:0008006" key="12">
    <source>
        <dbReference type="Google" id="ProtNLM"/>
    </source>
</evidence>
<reference evidence="10 11" key="1">
    <citation type="journal article" date="2018" name="Cell">
        <title>The Chara Genome: Secondary Complexity and Implications for Plant Terrestrialization.</title>
        <authorList>
            <person name="Nishiyama T."/>
            <person name="Sakayama H."/>
            <person name="Vries J.D."/>
            <person name="Buschmann H."/>
            <person name="Saint-Marcoux D."/>
            <person name="Ullrich K.K."/>
            <person name="Haas F.B."/>
            <person name="Vanderstraeten L."/>
            <person name="Becker D."/>
            <person name="Lang D."/>
            <person name="Vosolsobe S."/>
            <person name="Rombauts S."/>
            <person name="Wilhelmsson P.K.I."/>
            <person name="Janitza P."/>
            <person name="Kern R."/>
            <person name="Heyl A."/>
            <person name="Rumpler F."/>
            <person name="Villalobos L.I.A.C."/>
            <person name="Clay J.M."/>
            <person name="Skokan R."/>
            <person name="Toyoda A."/>
            <person name="Suzuki Y."/>
            <person name="Kagoshima H."/>
            <person name="Schijlen E."/>
            <person name="Tajeshwar N."/>
            <person name="Catarino B."/>
            <person name="Hetherington A.J."/>
            <person name="Saltykova A."/>
            <person name="Bonnot C."/>
            <person name="Breuninger H."/>
            <person name="Symeonidi A."/>
            <person name="Radhakrishnan G.V."/>
            <person name="Van Nieuwerburgh F."/>
            <person name="Deforce D."/>
            <person name="Chang C."/>
            <person name="Karol K.G."/>
            <person name="Hedrich R."/>
            <person name="Ulvskov P."/>
            <person name="Glockner G."/>
            <person name="Delwiche C.F."/>
            <person name="Petrasek J."/>
            <person name="Van de Peer Y."/>
            <person name="Friml J."/>
            <person name="Beilby M."/>
            <person name="Dolan L."/>
            <person name="Kohara Y."/>
            <person name="Sugano S."/>
            <person name="Fujiyama A."/>
            <person name="Delaux P.-M."/>
            <person name="Quint M."/>
            <person name="TheiBen G."/>
            <person name="Hagemann M."/>
            <person name="Harholt J."/>
            <person name="Dunand C."/>
            <person name="Zachgo S."/>
            <person name="Langdale J."/>
            <person name="Maumus F."/>
            <person name="Straeten D.V.D."/>
            <person name="Gould S.B."/>
            <person name="Rensing S.A."/>
        </authorList>
    </citation>
    <scope>NUCLEOTIDE SEQUENCE [LARGE SCALE GENOMIC DNA]</scope>
    <source>
        <strain evidence="10 11">S276</strain>
    </source>
</reference>
<evidence type="ECO:0000256" key="1">
    <source>
        <dbReference type="ARBA" id="ARBA00022679"/>
    </source>
</evidence>
<sequence length="1697" mass="191787">MIAGFAASANLIFTMAQGNTSTRDWLTDWQKIVATPDLDLPFPDLRREFYNRSCAALSLALGDREQYNTFAEIIKKAREIIKTNRAAAHEKSAWKPTYVEKVKTGLRPQQFAAVQSDNIVEDPAATQASREGDQVAAVQPRTNNKSRGNGKAKTASPAGNGQPAPWVKFNLTEAEYKYRGHRRGDLQRFDRLRSISQLHEPGLYGTRRPWPTRPEEVPADAADGHTHKSVDRCIDDVPVYFAPHASEAVSFDILDTKFDMILGMSWLRSEDRPVNFYRRTVHVRDRNRVLVTCTVAPPHPSISCHVVSAASMRASIIRDDIEEMGVCFLHALPPHDASSTDSSSDPRITELLDAYGDVFEGLHGVVPDWPIRHEIILEDEAIPPRGCIYRMSEEELSVLRAQLDDFQEKGWIPPSSSPYGAPVLFVRKKNKDLWLCIDYRNINAQTIRNAGPLPRIDDLLERLGGAKFFSKPDLKSGYHQLEIRKEDRYKTAFKTRYGHFEWLVMPFGLTNAPTTFPAAMTTEFRHMLDRFVLIYLDDILVYSRSLDEHVEHLRTVLERLRQAKYKANRDKCEFARQELEYLGHYVTPQGIRPFADKIEPLRIWPEPTNTTDVRSFMGLAGYYQRFITGYSRIAAPMTRLQSPQVPIVFDDDARRSFQALKTAMLMAPVLSIYDPTLLTRVTTDASGYGIGAVLEQHDGDDWHPVEYFSHKVPPINSLDDARKKELLAFVMALKRWRHFLLGRRRFTWVTDNNPLTYYKTQDTVSSTIGRWMYFIDQFDFTPKHLPGLSNRAADALSRRPDLCAMTHHAFTFDDELQRHFIWGYESDPYFATLYAQLSSDHPPASHYRIVDGYLLLHSRGKDLLCVPRDRRLRTRLLGEYHDSRLADHFGVNRTIARLRQRFRWPDLITDVTRYCDSCEVCRRSKPRNCNPYGELRPMPIPREPGLSIAMDVTGPFPHDRLGHDGILTVVDRLSKYARFLPCKYYSTAPELARLLHTGWICGHGVREDIVSDCDTRFMSAFWTALMQESGMKMKPSSARHPHTGGQTERAHQTSEMMLRTLIRPDQKDWVDRLPDIEFAYNTSVHPTISVTPFELHHGGRKGRIFVELLLPRPADIDAACSPASVRKYRELLAQARANMQKAQVRMQQQANMRRVPCPIRAGDLVWVSAEEFALEQDVSRKLLPKWFGPWPVTSGAGDEPDGPSFVINVPAHLTVHPVFHASKLATYTPAKSDGFPGRRSQDPPSMDGHQEVDRIITDRKYGSKPRQYKVTFTACDPDDTRWISGTDLKASAPLIYAHYERQRLAQGPSQPAPPTRTVVPPSDRQLHPCRYLEDEAGAMALQGAQQQPQVEVVMKVEGQEPSTSTPTTPSTTTQQKKELQEKLQQEQALLAELERQEAAELEAATNISRREYLLEQLNKVLTDGNCSQVNKNLAEWALPEHKATSSYFTNWDDRIGRLEHKVDDLAAQQSKILDAIQNLTAQLTTAKLIAPQSPPLSVKPSFSPSSTPSGSRHSSPSPSPSQKASAKPTFAAVVAGDQRGPKIPAPNKFRGDDPKTDVGDWAAGISAYLRGFICREQTKVATVLGLLEGPAQKWATSTSSGLQKSMEDWALGLGVDSLLRALEDRFADKEQSRKAADRIARLGKQRYSGSLQSLFAEFEQLTSTPDLVMSADDLLTNFCRATPEKFSVALYSVGHKD</sequence>
<comment type="caution">
    <text evidence="10">The sequence shown here is derived from an EMBL/GenBank/DDBJ whole genome shotgun (WGS) entry which is preliminary data.</text>
</comment>
<proteinExistence type="predicted"/>
<evidence type="ECO:0000313" key="11">
    <source>
        <dbReference type="Proteomes" id="UP000265515"/>
    </source>
</evidence>
<dbReference type="GO" id="GO:0004519">
    <property type="term" value="F:endonuclease activity"/>
    <property type="evidence" value="ECO:0007669"/>
    <property type="project" value="UniProtKB-KW"/>
</dbReference>
<dbReference type="SUPFAM" id="SSF56672">
    <property type="entry name" value="DNA/RNA polymerases"/>
    <property type="match status" value="1"/>
</dbReference>
<dbReference type="PROSITE" id="PS00018">
    <property type="entry name" value="EF_HAND_1"/>
    <property type="match status" value="1"/>
</dbReference>
<evidence type="ECO:0000259" key="9">
    <source>
        <dbReference type="PROSITE" id="PS50994"/>
    </source>
</evidence>
<evidence type="ECO:0000313" key="10">
    <source>
        <dbReference type="EMBL" id="GBG83281.1"/>
    </source>
</evidence>
<dbReference type="InterPro" id="IPR016197">
    <property type="entry name" value="Chromo-like_dom_sf"/>
</dbReference>
<feature type="region of interest" description="Disordered" evidence="7">
    <location>
        <begin position="1303"/>
        <end position="1324"/>
    </location>
</feature>
<dbReference type="Gene3D" id="3.10.10.10">
    <property type="entry name" value="HIV Type 1 Reverse Transcriptase, subunit A, domain 1"/>
    <property type="match status" value="1"/>
</dbReference>
<feature type="region of interest" description="Disordered" evidence="7">
    <location>
        <begin position="123"/>
        <end position="165"/>
    </location>
</feature>
<dbReference type="Gene3D" id="2.40.70.10">
    <property type="entry name" value="Acid Proteases"/>
    <property type="match status" value="1"/>
</dbReference>
<dbReference type="Pfam" id="PF00078">
    <property type="entry name" value="RVT_1"/>
    <property type="match status" value="1"/>
</dbReference>
<gene>
    <name evidence="10" type="ORF">CBR_g36896</name>
</gene>
<dbReference type="Pfam" id="PF17919">
    <property type="entry name" value="RT_RNaseH_2"/>
    <property type="match status" value="1"/>
</dbReference>
<dbReference type="Pfam" id="PF17921">
    <property type="entry name" value="Integrase_H2C2"/>
    <property type="match status" value="1"/>
</dbReference>
<dbReference type="SUPFAM" id="SSF54160">
    <property type="entry name" value="Chromo domain-like"/>
    <property type="match status" value="1"/>
</dbReference>
<dbReference type="SUPFAM" id="SSF53098">
    <property type="entry name" value="Ribonuclease H-like"/>
    <property type="match status" value="1"/>
</dbReference>
<dbReference type="CDD" id="cd01647">
    <property type="entry name" value="RT_LTR"/>
    <property type="match status" value="1"/>
</dbReference>
<dbReference type="GO" id="GO:0015074">
    <property type="term" value="P:DNA integration"/>
    <property type="evidence" value="ECO:0007669"/>
    <property type="project" value="InterPro"/>
</dbReference>
<dbReference type="InterPro" id="IPR036397">
    <property type="entry name" value="RNaseH_sf"/>
</dbReference>
<dbReference type="InterPro" id="IPR001584">
    <property type="entry name" value="Integrase_cat-core"/>
</dbReference>
<evidence type="ECO:0000256" key="3">
    <source>
        <dbReference type="ARBA" id="ARBA00022722"/>
    </source>
</evidence>
<dbReference type="GO" id="GO:0016779">
    <property type="term" value="F:nucleotidyltransferase activity"/>
    <property type="evidence" value="ECO:0007669"/>
    <property type="project" value="UniProtKB-KW"/>
</dbReference>
<feature type="coiled-coil region" evidence="6">
    <location>
        <begin position="1125"/>
        <end position="1152"/>
    </location>
</feature>
<dbReference type="Gene3D" id="3.30.70.270">
    <property type="match status" value="2"/>
</dbReference>
<dbReference type="InterPro" id="IPR050951">
    <property type="entry name" value="Retrovirus_Pol_polyprotein"/>
</dbReference>
<dbReference type="InterPro" id="IPR041577">
    <property type="entry name" value="RT_RNaseH_2"/>
</dbReference>
<keyword evidence="4" id="KW-0255">Endonuclease</keyword>
<keyword evidence="5" id="KW-0511">Multifunctional enzyme</keyword>
<evidence type="ECO:0000256" key="7">
    <source>
        <dbReference type="SAM" id="MobiDB-lite"/>
    </source>
</evidence>
<keyword evidence="1" id="KW-0808">Transferase</keyword>
<feature type="region of interest" description="Disordered" evidence="7">
    <location>
        <begin position="1356"/>
        <end position="1382"/>
    </location>
</feature>
<dbReference type="OrthoDB" id="1739513at2759"/>
<feature type="compositionally biased region" description="Low complexity" evidence="7">
    <location>
        <begin position="1361"/>
        <end position="1374"/>
    </location>
</feature>
<dbReference type="InterPro" id="IPR012337">
    <property type="entry name" value="RNaseH-like_sf"/>
</dbReference>
<keyword evidence="11" id="KW-1185">Reference proteome</keyword>
<feature type="domain" description="Integrase catalytic" evidence="9">
    <location>
        <begin position="940"/>
        <end position="1100"/>
    </location>
</feature>
<protein>
    <recommendedName>
        <fullName evidence="12">Reverse transcriptase</fullName>
    </recommendedName>
</protein>
<dbReference type="InterPro" id="IPR021109">
    <property type="entry name" value="Peptidase_aspartic_dom_sf"/>
</dbReference>
<dbReference type="PANTHER" id="PTHR37984">
    <property type="entry name" value="PROTEIN CBG26694"/>
    <property type="match status" value="1"/>
</dbReference>
<dbReference type="PROSITE" id="PS50878">
    <property type="entry name" value="RT_POL"/>
    <property type="match status" value="1"/>
</dbReference>
<dbReference type="GO" id="GO:0003676">
    <property type="term" value="F:nucleic acid binding"/>
    <property type="evidence" value="ECO:0007669"/>
    <property type="project" value="InterPro"/>
</dbReference>
<dbReference type="InterPro" id="IPR018247">
    <property type="entry name" value="EF_Hand_1_Ca_BS"/>
</dbReference>
<dbReference type="Gramene" id="GBG83281">
    <property type="protein sequence ID" value="GBG83281"/>
    <property type="gene ID" value="CBR_g36896"/>
</dbReference>
<dbReference type="PROSITE" id="PS50994">
    <property type="entry name" value="INTEGRASE"/>
    <property type="match status" value="1"/>
</dbReference>
<evidence type="ECO:0000259" key="8">
    <source>
        <dbReference type="PROSITE" id="PS50878"/>
    </source>
</evidence>
<organism evidence="10 11">
    <name type="scientific">Chara braunii</name>
    <name type="common">Braun's stonewort</name>
    <dbReference type="NCBI Taxonomy" id="69332"/>
    <lineage>
        <taxon>Eukaryota</taxon>
        <taxon>Viridiplantae</taxon>
        <taxon>Streptophyta</taxon>
        <taxon>Charophyceae</taxon>
        <taxon>Charales</taxon>
        <taxon>Characeae</taxon>
        <taxon>Chara</taxon>
    </lineage>
</organism>
<dbReference type="InterPro" id="IPR041588">
    <property type="entry name" value="Integrase_H2C2"/>
</dbReference>
<keyword evidence="2" id="KW-0548">Nucleotidyltransferase</keyword>
<evidence type="ECO:0000256" key="5">
    <source>
        <dbReference type="ARBA" id="ARBA00023268"/>
    </source>
</evidence>
<feature type="domain" description="Reverse transcriptase" evidence="8">
    <location>
        <begin position="407"/>
        <end position="586"/>
    </location>
</feature>
<dbReference type="CDD" id="cd09274">
    <property type="entry name" value="RNase_HI_RT_Ty3"/>
    <property type="match status" value="1"/>
</dbReference>
<keyword evidence="3" id="KW-0540">Nuclease</keyword>
<dbReference type="FunFam" id="3.30.70.270:FF:000020">
    <property type="entry name" value="Transposon Tf2-6 polyprotein-like Protein"/>
    <property type="match status" value="1"/>
</dbReference>
<feature type="region of interest" description="Disordered" evidence="7">
    <location>
        <begin position="1230"/>
        <end position="1250"/>
    </location>
</feature>
<dbReference type="EMBL" id="BFEA01000434">
    <property type="protein sequence ID" value="GBG83281.1"/>
    <property type="molecule type" value="Genomic_DNA"/>
</dbReference>
<dbReference type="PANTHER" id="PTHR37984:SF5">
    <property type="entry name" value="PROTEIN NYNRIN-LIKE"/>
    <property type="match status" value="1"/>
</dbReference>
<dbReference type="InterPro" id="IPR000477">
    <property type="entry name" value="RT_dom"/>
</dbReference>
<feature type="compositionally biased region" description="Low complexity" evidence="7">
    <location>
        <begin position="1495"/>
        <end position="1516"/>
    </location>
</feature>
<dbReference type="Proteomes" id="UP000265515">
    <property type="component" value="Unassembled WGS sequence"/>
</dbReference>
<dbReference type="Gene3D" id="3.30.420.10">
    <property type="entry name" value="Ribonuclease H-like superfamily/Ribonuclease H"/>
    <property type="match status" value="1"/>
</dbReference>
<evidence type="ECO:0000256" key="6">
    <source>
        <dbReference type="SAM" id="Coils"/>
    </source>
</evidence>
<dbReference type="InterPro" id="IPR043502">
    <property type="entry name" value="DNA/RNA_pol_sf"/>
</dbReference>
<name>A0A388LLZ2_CHABU</name>
<evidence type="ECO:0000256" key="4">
    <source>
        <dbReference type="ARBA" id="ARBA00022759"/>
    </source>
</evidence>
<feature type="region of interest" description="Disordered" evidence="7">
    <location>
        <begin position="1493"/>
        <end position="1529"/>
    </location>
</feature>
<keyword evidence="6" id="KW-0175">Coiled coil</keyword>
<evidence type="ECO:0000256" key="2">
    <source>
        <dbReference type="ARBA" id="ARBA00022695"/>
    </source>
</evidence>
<dbReference type="InterPro" id="IPR043128">
    <property type="entry name" value="Rev_trsase/Diguanyl_cyclase"/>
</dbReference>
<keyword evidence="4" id="KW-0378">Hydrolase</keyword>
<dbReference type="Gene3D" id="1.10.340.70">
    <property type="match status" value="1"/>
</dbReference>
<accession>A0A388LLZ2</accession>
<feature type="region of interest" description="Disordered" evidence="7">
    <location>
        <begin position="1033"/>
        <end position="1052"/>
    </location>
</feature>